<reference evidence="3 4" key="1">
    <citation type="submission" date="2018-05" db="EMBL/GenBank/DDBJ databases">
        <title>Genomic Encyclopedia of Type Strains, Phase IV (KMG-IV): sequencing the most valuable type-strain genomes for metagenomic binning, comparative biology and taxonomic classification.</title>
        <authorList>
            <person name="Goeker M."/>
        </authorList>
    </citation>
    <scope>NUCLEOTIDE SEQUENCE [LARGE SCALE GENOMIC DNA]</scope>
    <source>
        <strain evidence="3 4">DSM 18773</strain>
    </source>
</reference>
<feature type="domain" description="SLH" evidence="2">
    <location>
        <begin position="313"/>
        <end position="376"/>
    </location>
</feature>
<dbReference type="InterPro" id="IPR027954">
    <property type="entry name" value="Transcobalamin-like_C"/>
</dbReference>
<dbReference type="AlphaFoldDB" id="A0A316D9C9"/>
<keyword evidence="1" id="KW-0732">Signal</keyword>
<dbReference type="EMBL" id="QGGL01000006">
    <property type="protein sequence ID" value="PWK13778.1"/>
    <property type="molecule type" value="Genomic_DNA"/>
</dbReference>
<organism evidence="3 4">
    <name type="scientific">Tumebacillus permanentifrigoris</name>
    <dbReference type="NCBI Taxonomy" id="378543"/>
    <lineage>
        <taxon>Bacteria</taxon>
        <taxon>Bacillati</taxon>
        <taxon>Bacillota</taxon>
        <taxon>Bacilli</taxon>
        <taxon>Bacillales</taxon>
        <taxon>Alicyclobacillaceae</taxon>
        <taxon>Tumebacillus</taxon>
    </lineage>
</organism>
<dbReference type="Gene3D" id="2.170.130.30">
    <property type="match status" value="1"/>
</dbReference>
<evidence type="ECO:0000259" key="2">
    <source>
        <dbReference type="PROSITE" id="PS51272"/>
    </source>
</evidence>
<feature type="domain" description="SLH" evidence="2">
    <location>
        <begin position="254"/>
        <end position="312"/>
    </location>
</feature>
<gene>
    <name evidence="3" type="ORF">C7459_10658</name>
</gene>
<evidence type="ECO:0000256" key="1">
    <source>
        <dbReference type="SAM" id="SignalP"/>
    </source>
</evidence>
<accession>A0A316D9C9</accession>
<dbReference type="Pfam" id="PF14478">
    <property type="entry name" value="DUF4430"/>
    <property type="match status" value="1"/>
</dbReference>
<feature type="domain" description="SLH" evidence="2">
    <location>
        <begin position="378"/>
        <end position="433"/>
    </location>
</feature>
<feature type="signal peptide" evidence="1">
    <location>
        <begin position="1"/>
        <end position="27"/>
    </location>
</feature>
<sequence>MNRKFAKIAASTLLIAGLMAPTLSVHAAANTKAHVKVRVVGPNGFQKQEFLEVGNESYKNASGESIAMDKPTVMGALVDIAAQEGFDYSANSTQYGVYVTKINGAAEKTINKNTAWLAWLNGKSLDVSADATELHDGDEVVWGFTDFTQTLYPKVEFSTTHPQVGEEFTVKVTAEKTTYDEKWNATTTVVPIEGASLMTVNADEAEFVTDKDGVAHVKLDDIGLVTLNLDKIDPETRLPLIIRSGDLNVLVGNAGYGFSDAETFHWAESEINWFGKNALAVGDGTNHFEPGRPVTRAELAKFVALLGDLNLGGAQTFPDVVSHSPYNKFIQTTSRLGLMSGDAEGTFRPDAPVTREELAVVLGRYGKLQPATAPHLSFTDQAEVSGYAAGYVQTLVDQGYLHGDAEGTFRPQAPAIRAEVAKVLATVYKANQK</sequence>
<feature type="chain" id="PRO_5016399025" evidence="1">
    <location>
        <begin position="28"/>
        <end position="433"/>
    </location>
</feature>
<protein>
    <submittedName>
        <fullName evidence="3">S-layer family protein</fullName>
    </submittedName>
</protein>
<evidence type="ECO:0000313" key="4">
    <source>
        <dbReference type="Proteomes" id="UP000245634"/>
    </source>
</evidence>
<name>A0A316D9C9_9BACL</name>
<dbReference type="PROSITE" id="PS51272">
    <property type="entry name" value="SLH"/>
    <property type="match status" value="3"/>
</dbReference>
<keyword evidence="4" id="KW-1185">Reference proteome</keyword>
<evidence type="ECO:0000313" key="3">
    <source>
        <dbReference type="EMBL" id="PWK13778.1"/>
    </source>
</evidence>
<proteinExistence type="predicted"/>
<dbReference type="RefSeq" id="WP_170119357.1">
    <property type="nucleotide sequence ID" value="NZ_QGGL01000006.1"/>
</dbReference>
<dbReference type="Proteomes" id="UP000245634">
    <property type="component" value="Unassembled WGS sequence"/>
</dbReference>
<dbReference type="InterPro" id="IPR001119">
    <property type="entry name" value="SLH_dom"/>
</dbReference>
<comment type="caution">
    <text evidence="3">The sequence shown here is derived from an EMBL/GenBank/DDBJ whole genome shotgun (WGS) entry which is preliminary data.</text>
</comment>
<dbReference type="Pfam" id="PF00395">
    <property type="entry name" value="SLH"/>
    <property type="match status" value="3"/>
</dbReference>